<reference evidence="2 3" key="1">
    <citation type="submission" date="2014-02" db="EMBL/GenBank/DDBJ databases">
        <title>The small core and large imbalanced accessory genome model reveals a collaborative survival strategy of Sorangium cellulosum strains in nature.</title>
        <authorList>
            <person name="Han K."/>
            <person name="Peng R."/>
            <person name="Blom J."/>
            <person name="Li Y.-Z."/>
        </authorList>
    </citation>
    <scope>NUCLEOTIDE SEQUENCE [LARGE SCALE GENOMIC DNA]</scope>
    <source>
        <strain evidence="2 3">So0149</strain>
    </source>
</reference>
<sequence>MEGVGAWREAADPRPLAGAEVRLLGPQDDEPTDRSQGAGSRPLVAAVEQVRRPSADVMILTLSSARKG</sequence>
<proteinExistence type="predicted"/>
<dbReference type="AlphaFoldDB" id="A0A150RIK5"/>
<accession>A0A150RIK5</accession>
<organism evidence="2 3">
    <name type="scientific">Sorangium cellulosum</name>
    <name type="common">Polyangium cellulosum</name>
    <dbReference type="NCBI Taxonomy" id="56"/>
    <lineage>
        <taxon>Bacteria</taxon>
        <taxon>Pseudomonadati</taxon>
        <taxon>Myxococcota</taxon>
        <taxon>Polyangia</taxon>
        <taxon>Polyangiales</taxon>
        <taxon>Polyangiaceae</taxon>
        <taxon>Sorangium</taxon>
    </lineage>
</organism>
<evidence type="ECO:0000313" key="3">
    <source>
        <dbReference type="Proteomes" id="UP000075515"/>
    </source>
</evidence>
<evidence type="ECO:0000256" key="1">
    <source>
        <dbReference type="SAM" id="MobiDB-lite"/>
    </source>
</evidence>
<protein>
    <submittedName>
        <fullName evidence="2">Uncharacterized protein</fullName>
    </submittedName>
</protein>
<dbReference type="EMBL" id="JEMC01003600">
    <property type="protein sequence ID" value="KYF80052.1"/>
    <property type="molecule type" value="Genomic_DNA"/>
</dbReference>
<evidence type="ECO:0000313" key="2">
    <source>
        <dbReference type="EMBL" id="KYF80052.1"/>
    </source>
</evidence>
<comment type="caution">
    <text evidence="2">The sequence shown here is derived from an EMBL/GenBank/DDBJ whole genome shotgun (WGS) entry which is preliminary data.</text>
</comment>
<feature type="region of interest" description="Disordered" evidence="1">
    <location>
        <begin position="23"/>
        <end position="43"/>
    </location>
</feature>
<gene>
    <name evidence="2" type="ORF">BE18_45390</name>
</gene>
<name>A0A150RIK5_SORCE</name>
<dbReference type="Proteomes" id="UP000075515">
    <property type="component" value="Unassembled WGS sequence"/>
</dbReference>